<dbReference type="EMBL" id="HACG01036875">
    <property type="protein sequence ID" value="CEK83740.1"/>
    <property type="molecule type" value="Transcribed_RNA"/>
</dbReference>
<evidence type="ECO:0000256" key="12">
    <source>
        <dbReference type="PIRSR" id="PIRSR607828-1"/>
    </source>
</evidence>
<feature type="binding site" evidence="12">
    <location>
        <position position="31"/>
    </location>
    <ligand>
        <name>substrate</name>
    </ligand>
</feature>
<evidence type="ECO:0000256" key="5">
    <source>
        <dbReference type="ARBA" id="ARBA00019269"/>
    </source>
</evidence>
<protein>
    <recommendedName>
        <fullName evidence="5 14">Inositol oxygenase</fullName>
        <ecNumber evidence="4 14">1.13.99.1</ecNumber>
    </recommendedName>
    <alternativeName>
        <fullName evidence="10 14">Myo-inositol oxygenase</fullName>
    </alternativeName>
</protein>
<evidence type="ECO:0000256" key="9">
    <source>
        <dbReference type="ARBA" id="ARBA00023004"/>
    </source>
</evidence>
<keyword evidence="6 14" id="KW-0963">Cytoplasm</keyword>
<feature type="binding site" evidence="13">
    <location>
        <position position="125"/>
    </location>
    <ligand>
        <name>Fe cation</name>
        <dbReference type="ChEBI" id="CHEBI:24875"/>
        <label>1</label>
    </ligand>
</feature>
<evidence type="ECO:0000256" key="8">
    <source>
        <dbReference type="ARBA" id="ARBA00023002"/>
    </source>
</evidence>
<reference evidence="15" key="1">
    <citation type="submission" date="2014-12" db="EMBL/GenBank/DDBJ databases">
        <title>Insight into the proteome of Arion vulgaris.</title>
        <authorList>
            <person name="Aradska J."/>
            <person name="Bulat T."/>
            <person name="Smidak R."/>
            <person name="Sarate P."/>
            <person name="Gangsoo J."/>
            <person name="Sialana F."/>
            <person name="Bilban M."/>
            <person name="Lubec G."/>
        </authorList>
    </citation>
    <scope>NUCLEOTIDE SEQUENCE</scope>
    <source>
        <tissue evidence="15">Skin</tissue>
    </source>
</reference>
<organism evidence="15">
    <name type="scientific">Arion vulgaris</name>
    <dbReference type="NCBI Taxonomy" id="1028688"/>
    <lineage>
        <taxon>Eukaryota</taxon>
        <taxon>Metazoa</taxon>
        <taxon>Spiralia</taxon>
        <taxon>Lophotrochozoa</taxon>
        <taxon>Mollusca</taxon>
        <taxon>Gastropoda</taxon>
        <taxon>Heterobranchia</taxon>
        <taxon>Euthyneura</taxon>
        <taxon>Panpulmonata</taxon>
        <taxon>Eupulmonata</taxon>
        <taxon>Stylommatophora</taxon>
        <taxon>Helicina</taxon>
        <taxon>Arionoidea</taxon>
        <taxon>Arionidae</taxon>
        <taxon>Arion</taxon>
    </lineage>
</organism>
<evidence type="ECO:0000256" key="10">
    <source>
        <dbReference type="ARBA" id="ARBA00029668"/>
    </source>
</evidence>
<feature type="binding site" evidence="13">
    <location>
        <position position="255"/>
    </location>
    <ligand>
        <name>Fe cation</name>
        <dbReference type="ChEBI" id="CHEBI:24875"/>
        <label>1</label>
    </ligand>
</feature>
<evidence type="ECO:0000256" key="14">
    <source>
        <dbReference type="RuleBase" id="RU367039"/>
    </source>
</evidence>
<dbReference type="GO" id="GO:0050113">
    <property type="term" value="F:inositol oxygenase activity"/>
    <property type="evidence" value="ECO:0007669"/>
    <property type="project" value="UniProtKB-UniRule"/>
</dbReference>
<dbReference type="GO" id="GO:0005506">
    <property type="term" value="F:iron ion binding"/>
    <property type="evidence" value="ECO:0007669"/>
    <property type="project" value="InterPro"/>
</dbReference>
<dbReference type="InterPro" id="IPR007828">
    <property type="entry name" value="Inositol_oxygenase"/>
</dbReference>
<evidence type="ECO:0000256" key="11">
    <source>
        <dbReference type="ARBA" id="ARBA00048271"/>
    </source>
</evidence>
<sequence>MATPDVIPPTKYILTDPSEYRPEVRDPKTFRDFRVHNVSEKVKRTYDQMHTNQTVEFVQSRFDYWLKFDHAEMTIMEILEKLNELVDESDPDIDVPNSFHAFQTAEGIRRVHPDKPWFQLIGLIHDIGKIMHLWGEPQWATVGDTFVVGCAPDPNIVFGVESFSKNPDISDSRYNTKYGMYSPECGLDNVLMSWGHDEYLYRVLMANKHSLPDEALYMIRFHSFYPYHTCGAYSHLINEKDKEMIPWIKEFNKFDLYTKSQDLPDVNELREYYQDLIDKYLPGKIRW</sequence>
<feature type="binding site" evidence="12">
    <location>
        <begin position="222"/>
        <end position="223"/>
    </location>
    <ligand>
        <name>substrate</name>
    </ligand>
</feature>
<comment type="pathway">
    <text evidence="2 14">Polyol metabolism; myo-inositol degradation into D-glucuronate; D-glucuronate from myo-inositol: step 1/1.</text>
</comment>
<accession>A0A0B7AV35</accession>
<gene>
    <name evidence="15" type="primary">ORF138790</name>
</gene>
<feature type="binding site" evidence="13">
    <location>
        <position position="222"/>
    </location>
    <ligand>
        <name>Fe cation</name>
        <dbReference type="ChEBI" id="CHEBI:24875"/>
        <label>1</label>
    </ligand>
</feature>
<feature type="binding site" evidence="12">
    <location>
        <begin position="143"/>
        <end position="144"/>
    </location>
    <ligand>
        <name>substrate</name>
    </ligand>
</feature>
<evidence type="ECO:0000256" key="1">
    <source>
        <dbReference type="ARBA" id="ARBA00004496"/>
    </source>
</evidence>
<dbReference type="GO" id="GO:0019310">
    <property type="term" value="P:inositol catabolic process"/>
    <property type="evidence" value="ECO:0007669"/>
    <property type="project" value="UniProtKB-UniRule"/>
</dbReference>
<evidence type="ECO:0000256" key="7">
    <source>
        <dbReference type="ARBA" id="ARBA00022723"/>
    </source>
</evidence>
<dbReference type="AlphaFoldDB" id="A0A0B7AV35"/>
<comment type="subcellular location">
    <subcellularLocation>
        <location evidence="1 14">Cytoplasm</location>
    </subcellularLocation>
</comment>
<dbReference type="PANTHER" id="PTHR12588:SF0">
    <property type="entry name" value="INOSITOL OXYGENASE"/>
    <property type="match status" value="1"/>
</dbReference>
<keyword evidence="8 14" id="KW-0560">Oxidoreductase</keyword>
<dbReference type="EC" id="1.13.99.1" evidence="4 14"/>
<comment type="similarity">
    <text evidence="3 14">Belongs to the myo-inositol oxygenase family.</text>
</comment>
<dbReference type="SUPFAM" id="SSF109604">
    <property type="entry name" value="HD-domain/PDEase-like"/>
    <property type="match status" value="1"/>
</dbReference>
<evidence type="ECO:0000256" key="3">
    <source>
        <dbReference type="ARBA" id="ARBA00005286"/>
    </source>
</evidence>
<keyword evidence="9 13" id="KW-0408">Iron</keyword>
<dbReference type="PANTHER" id="PTHR12588">
    <property type="entry name" value="MYOINOSITOL OXYGENASE"/>
    <property type="match status" value="1"/>
</dbReference>
<feature type="binding site" evidence="13">
    <location>
        <position position="100"/>
    </location>
    <ligand>
        <name>Fe cation</name>
        <dbReference type="ChEBI" id="CHEBI:24875"/>
        <label>1</label>
    </ligand>
</feature>
<dbReference type="Pfam" id="PF05153">
    <property type="entry name" value="MIOX"/>
    <property type="match status" value="1"/>
</dbReference>
<evidence type="ECO:0000256" key="13">
    <source>
        <dbReference type="PIRSR" id="PIRSR607828-2"/>
    </source>
</evidence>
<dbReference type="UniPathway" id="UPA00111">
    <property type="reaction ID" value="UER00527"/>
</dbReference>
<feature type="binding site" evidence="13">
    <location>
        <position position="126"/>
    </location>
    <ligand>
        <name>Fe cation</name>
        <dbReference type="ChEBI" id="CHEBI:24875"/>
        <label>1</label>
    </ligand>
</feature>
<evidence type="ECO:0000256" key="2">
    <source>
        <dbReference type="ARBA" id="ARBA00005167"/>
    </source>
</evidence>
<evidence type="ECO:0000256" key="6">
    <source>
        <dbReference type="ARBA" id="ARBA00022490"/>
    </source>
</evidence>
<evidence type="ECO:0000313" key="15">
    <source>
        <dbReference type="EMBL" id="CEK83740.1"/>
    </source>
</evidence>
<proteinExistence type="inferred from homology"/>
<feature type="binding site" evidence="13">
    <location>
        <position position="196"/>
    </location>
    <ligand>
        <name>Fe cation</name>
        <dbReference type="ChEBI" id="CHEBI:24875"/>
        <label>1</label>
    </ligand>
</feature>
<dbReference type="GO" id="GO:0005737">
    <property type="term" value="C:cytoplasm"/>
    <property type="evidence" value="ECO:0007669"/>
    <property type="project" value="UniProtKB-SubCell"/>
</dbReference>
<name>A0A0B7AV35_9EUPU</name>
<comment type="catalytic activity">
    <reaction evidence="11 14">
        <text>myo-inositol + O2 = D-glucuronate + H2O + H(+)</text>
        <dbReference type="Rhea" id="RHEA:23696"/>
        <dbReference type="ChEBI" id="CHEBI:15377"/>
        <dbReference type="ChEBI" id="CHEBI:15378"/>
        <dbReference type="ChEBI" id="CHEBI:15379"/>
        <dbReference type="ChEBI" id="CHEBI:17268"/>
        <dbReference type="ChEBI" id="CHEBI:58720"/>
        <dbReference type="EC" id="1.13.99.1"/>
    </reaction>
</comment>
<feature type="binding site" evidence="12">
    <location>
        <begin position="87"/>
        <end position="89"/>
    </location>
    <ligand>
        <name>substrate</name>
    </ligand>
</feature>
<comment type="cofactor">
    <cofactor evidence="13 14">
        <name>Fe cation</name>
        <dbReference type="ChEBI" id="CHEBI:24875"/>
    </cofactor>
    <text evidence="13 14">Binds 2 iron ions per subunit.</text>
</comment>
<keyword evidence="7 13" id="KW-0479">Metal-binding</keyword>
<evidence type="ECO:0000256" key="4">
    <source>
        <dbReference type="ARBA" id="ARBA00011919"/>
    </source>
</evidence>
<feature type="binding site" evidence="12">
    <location>
        <position position="129"/>
    </location>
    <ligand>
        <name>substrate</name>
    </ligand>
</feature>